<evidence type="ECO:0000259" key="4">
    <source>
        <dbReference type="SMART" id="SM00849"/>
    </source>
</evidence>
<dbReference type="PATRIC" id="fig|1036673.3.peg.7244"/>
<accession>F8FGV6</accession>
<dbReference type="HOGENOM" id="CLU_030571_2_1_9"/>
<dbReference type="CDD" id="cd07721">
    <property type="entry name" value="yflN-like_MBL-fold"/>
    <property type="match status" value="1"/>
</dbReference>
<feature type="domain" description="Metallo-beta-lactamase" evidence="4">
    <location>
        <begin position="29"/>
        <end position="234"/>
    </location>
</feature>
<dbReference type="SUPFAM" id="SSF56281">
    <property type="entry name" value="Metallo-hydrolase/oxidoreductase"/>
    <property type="match status" value="1"/>
</dbReference>
<dbReference type="InterPro" id="IPR050855">
    <property type="entry name" value="NDM-1-like"/>
</dbReference>
<dbReference type="InterPro" id="IPR001279">
    <property type="entry name" value="Metallo-B-lactamas"/>
</dbReference>
<dbReference type="PANTHER" id="PTHR42951">
    <property type="entry name" value="METALLO-BETA-LACTAMASE DOMAIN-CONTAINING"/>
    <property type="match status" value="1"/>
</dbReference>
<sequence>MKGEWTNMIAADGIAMLELEAEGFGGRTTLYPTLIWDAESAVLIDTGMPGFLPKLLAAMQEAGVPPERLTALILTHQDLDHIGSAPDVIRSAPDTLQVYAHPLDKPYIEGELPLIKTTPAAMAPILSRLPEEARKQLLAQCENPPAAPIDSLLEDGQLLPYCGGIRVIHTPGHTEGHVCLYHEKSRTLIAADAMVCADGTLRGPIAYNTLDMEAALQSLHKLLPYEIDRIICYHGGLCSEDARSQLLELTKLSPSAGADQQPAK</sequence>
<dbReference type="AlphaFoldDB" id="F8FGV6"/>
<dbReference type="PANTHER" id="PTHR42951:SF15">
    <property type="entry name" value="METALLO-BETA-LACTAMASE SUPERFAMILY PROTEIN"/>
    <property type="match status" value="1"/>
</dbReference>
<comment type="function">
    <text evidence="2">Counteracts the endogenous Pycsar antiviral defense system. Phosphodiesterase that enables metal-dependent hydrolysis of host cyclic nucleotide Pycsar defense signals such as cCMP and cUMP.</text>
</comment>
<organism evidence="5 6">
    <name type="scientific">Paenibacillus mucilaginosus (strain KNP414)</name>
    <dbReference type="NCBI Taxonomy" id="1036673"/>
    <lineage>
        <taxon>Bacteria</taxon>
        <taxon>Bacillati</taxon>
        <taxon>Bacillota</taxon>
        <taxon>Bacilli</taxon>
        <taxon>Bacillales</taxon>
        <taxon>Paenibacillaceae</taxon>
        <taxon>Paenibacillus</taxon>
    </lineage>
</organism>
<name>F8FGV6_PAEMK</name>
<reference evidence="5 6" key="2">
    <citation type="journal article" date="2013" name="Genome Announc.">
        <title>Genome Sequence of Growth-Improving Paenibacillus mucilaginosus Strain KNP414.</title>
        <authorList>
            <person name="Lu J.J."/>
            <person name="Wang J.F."/>
            <person name="Hu X.F."/>
        </authorList>
    </citation>
    <scope>NUCLEOTIDE SEQUENCE [LARGE SCALE GENOMIC DNA]</scope>
    <source>
        <strain evidence="5 6">KNP414</strain>
    </source>
</reference>
<evidence type="ECO:0000256" key="2">
    <source>
        <dbReference type="ARBA" id="ARBA00034301"/>
    </source>
</evidence>
<reference evidence="6" key="1">
    <citation type="submission" date="2011-06" db="EMBL/GenBank/DDBJ databases">
        <title>Complete genome sequence of Paenibacillus mucilaginosus KNP414.</title>
        <authorList>
            <person name="Wang J."/>
            <person name="Hu S."/>
            <person name="Hu X."/>
            <person name="Zhang B."/>
            <person name="Dong D."/>
            <person name="Zhang S."/>
            <person name="Zhao K."/>
            <person name="Wu D."/>
        </authorList>
    </citation>
    <scope>NUCLEOTIDE SEQUENCE [LARGE SCALE GENOMIC DNA]</scope>
    <source>
        <strain evidence="6">KNP414</strain>
    </source>
</reference>
<protein>
    <recommendedName>
        <fullName evidence="4">Metallo-beta-lactamase domain-containing protein</fullName>
    </recommendedName>
</protein>
<dbReference type="KEGG" id="pms:KNP414_07771"/>
<comment type="catalytic activity">
    <reaction evidence="1">
        <text>3',5'-cyclic CMP + H2O = CMP + H(+)</text>
        <dbReference type="Rhea" id="RHEA:72675"/>
        <dbReference type="ChEBI" id="CHEBI:15377"/>
        <dbReference type="ChEBI" id="CHEBI:15378"/>
        <dbReference type="ChEBI" id="CHEBI:58003"/>
        <dbReference type="ChEBI" id="CHEBI:60377"/>
    </reaction>
    <physiologicalReaction direction="left-to-right" evidence="1">
        <dbReference type="Rhea" id="RHEA:72676"/>
    </physiologicalReaction>
</comment>
<comment type="catalytic activity">
    <reaction evidence="3">
        <text>3',5'-cyclic UMP + H2O = UMP + H(+)</text>
        <dbReference type="Rhea" id="RHEA:70575"/>
        <dbReference type="ChEBI" id="CHEBI:15377"/>
        <dbReference type="ChEBI" id="CHEBI:15378"/>
        <dbReference type="ChEBI" id="CHEBI:57865"/>
        <dbReference type="ChEBI" id="CHEBI:184387"/>
    </reaction>
    <physiologicalReaction direction="left-to-right" evidence="3">
        <dbReference type="Rhea" id="RHEA:70576"/>
    </physiologicalReaction>
</comment>
<proteinExistence type="predicted"/>
<dbReference type="Pfam" id="PF00753">
    <property type="entry name" value="Lactamase_B"/>
    <property type="match status" value="1"/>
</dbReference>
<gene>
    <name evidence="5" type="ordered locus">KNP414_07771</name>
</gene>
<dbReference type="EMBL" id="CP002869">
    <property type="protein sequence ID" value="AEI46257.1"/>
    <property type="molecule type" value="Genomic_DNA"/>
</dbReference>
<evidence type="ECO:0000256" key="1">
    <source>
        <dbReference type="ARBA" id="ARBA00034221"/>
    </source>
</evidence>
<evidence type="ECO:0000256" key="3">
    <source>
        <dbReference type="ARBA" id="ARBA00048505"/>
    </source>
</evidence>
<dbReference type="InterPro" id="IPR036866">
    <property type="entry name" value="RibonucZ/Hydroxyglut_hydro"/>
</dbReference>
<evidence type="ECO:0000313" key="6">
    <source>
        <dbReference type="Proteomes" id="UP000006620"/>
    </source>
</evidence>
<dbReference type="Gene3D" id="3.60.15.10">
    <property type="entry name" value="Ribonuclease Z/Hydroxyacylglutathione hydrolase-like"/>
    <property type="match status" value="1"/>
</dbReference>
<dbReference type="Proteomes" id="UP000006620">
    <property type="component" value="Chromosome"/>
</dbReference>
<evidence type="ECO:0000313" key="5">
    <source>
        <dbReference type="EMBL" id="AEI46257.1"/>
    </source>
</evidence>
<dbReference type="SMART" id="SM00849">
    <property type="entry name" value="Lactamase_B"/>
    <property type="match status" value="1"/>
</dbReference>